<evidence type="ECO:0000313" key="3">
    <source>
        <dbReference type="Proteomes" id="UP000822688"/>
    </source>
</evidence>
<dbReference type="Proteomes" id="UP000822688">
    <property type="component" value="Chromosome V"/>
</dbReference>
<proteinExistence type="predicted"/>
<keyword evidence="3" id="KW-1185">Reference proteome</keyword>
<dbReference type="Pfam" id="PF13966">
    <property type="entry name" value="zf-RVT"/>
    <property type="match status" value="1"/>
</dbReference>
<dbReference type="InterPro" id="IPR026960">
    <property type="entry name" value="RVT-Znf"/>
</dbReference>
<dbReference type="EMBL" id="CM026426">
    <property type="protein sequence ID" value="KAG0573608.1"/>
    <property type="molecule type" value="Genomic_DNA"/>
</dbReference>
<organism evidence="2 3">
    <name type="scientific">Ceratodon purpureus</name>
    <name type="common">Fire moss</name>
    <name type="synonym">Dicranum purpureum</name>
    <dbReference type="NCBI Taxonomy" id="3225"/>
    <lineage>
        <taxon>Eukaryota</taxon>
        <taxon>Viridiplantae</taxon>
        <taxon>Streptophyta</taxon>
        <taxon>Embryophyta</taxon>
        <taxon>Bryophyta</taxon>
        <taxon>Bryophytina</taxon>
        <taxon>Bryopsida</taxon>
        <taxon>Dicranidae</taxon>
        <taxon>Pseudoditrichales</taxon>
        <taxon>Ditrichaceae</taxon>
        <taxon>Ceratodon</taxon>
    </lineage>
</organism>
<name>A0A8T0HSV4_CERPU</name>
<reference evidence="2" key="1">
    <citation type="submission" date="2020-06" db="EMBL/GenBank/DDBJ databases">
        <title>WGS assembly of Ceratodon purpureus strain R40.</title>
        <authorList>
            <person name="Carey S.B."/>
            <person name="Jenkins J."/>
            <person name="Shu S."/>
            <person name="Lovell J.T."/>
            <person name="Sreedasyam A."/>
            <person name="Maumus F."/>
            <person name="Tiley G.P."/>
            <person name="Fernandez-Pozo N."/>
            <person name="Barry K."/>
            <person name="Chen C."/>
            <person name="Wang M."/>
            <person name="Lipzen A."/>
            <person name="Daum C."/>
            <person name="Saski C.A."/>
            <person name="Payton A.C."/>
            <person name="Mcbreen J.C."/>
            <person name="Conrad R.E."/>
            <person name="Kollar L.M."/>
            <person name="Olsson S."/>
            <person name="Huttunen S."/>
            <person name="Landis J.B."/>
            <person name="Wickett N.J."/>
            <person name="Johnson M.G."/>
            <person name="Rensing S.A."/>
            <person name="Grimwood J."/>
            <person name="Schmutz J."/>
            <person name="Mcdaniel S.F."/>
        </authorList>
    </citation>
    <scope>NUCLEOTIDE SEQUENCE</scope>
    <source>
        <strain evidence="2">R40</strain>
    </source>
</reference>
<accession>A0A8T0HSV4</accession>
<protein>
    <recommendedName>
        <fullName evidence="1">Reverse transcriptase zinc-binding domain-containing protein</fullName>
    </recommendedName>
</protein>
<gene>
    <name evidence="2" type="ORF">KC19_VG193200</name>
</gene>
<comment type="caution">
    <text evidence="2">The sequence shown here is derived from an EMBL/GenBank/DDBJ whole genome shotgun (WGS) entry which is preliminary data.</text>
</comment>
<feature type="domain" description="Reverse transcriptase zinc-binding" evidence="1">
    <location>
        <begin position="289"/>
        <end position="361"/>
    </location>
</feature>
<dbReference type="AlphaFoldDB" id="A0A8T0HSV4"/>
<evidence type="ECO:0000313" key="2">
    <source>
        <dbReference type="EMBL" id="KAG0573608.1"/>
    </source>
</evidence>
<evidence type="ECO:0000259" key="1">
    <source>
        <dbReference type="Pfam" id="PF13966"/>
    </source>
</evidence>
<sequence>MDYFTLPLHQSHKGSKIWNRVVAAWEKMLPEVSSLEPQCFEEFLGCSFWWNEYAPIIGAGFSRARAGELHARGLRRVRDAWHQSQIRFLTGTEVADRYAFTPLEFGAWESALLTFKSQWGGFQSGHAEYLKACEFAGWFRDAEDALPLYVAKWQEGLRIPLRNQGQVTSWIALDFPMYTVRERTRCLTPVDDDRRFLFARIAPNGSGLGTPVTGLIRKVRVVEIEQSQRKTKASFYYGRINLLDFDPCLIKFRDNVSFMSYTTKHGRALLRRHHWVPNLARKWTGILPDQQQSRWTTVWSKERVVKEDGLMWSAWNKALTVNEWRGQFNATIDRNCPTCSSGAVESILHRFSECDNAQKAWHWATHIINLLAPSSPPSQPWRQFNWKQTIFSSRIPQKFKRLDSDWASLPGVGLWTIWLCRTDVVFNGIVWPDQKTYQKIWLGILDYGRVAWQKLQKRILLLIWKDPGKAAKARGEFINQWCSNSILASYSPLEDKVQWALAGPLDSYRPLFRGVYNYNLIAS</sequence>